<evidence type="ECO:0000313" key="4">
    <source>
        <dbReference type="EMBL" id="CAL0330270.1"/>
    </source>
</evidence>
<keyword evidence="2" id="KW-1184">Jasmonic acid signaling pathway</keyword>
<dbReference type="PANTHER" id="PTHR33077">
    <property type="entry name" value="PROTEIN TIFY 4A-RELATED-RELATED"/>
    <property type="match status" value="1"/>
</dbReference>
<dbReference type="PANTHER" id="PTHR33077:SF140">
    <property type="entry name" value="PROTEIN TIFY 10B"/>
    <property type="match status" value="1"/>
</dbReference>
<dbReference type="InterPro" id="IPR040390">
    <property type="entry name" value="TIFY/JAZ"/>
</dbReference>
<dbReference type="GO" id="GO:0005634">
    <property type="term" value="C:nucleus"/>
    <property type="evidence" value="ECO:0007669"/>
    <property type="project" value="UniProtKB-SubCell"/>
</dbReference>
<evidence type="ECO:0000256" key="1">
    <source>
        <dbReference type="ARBA" id="ARBA00008614"/>
    </source>
</evidence>
<protein>
    <recommendedName>
        <fullName evidence="2">Protein TIFY</fullName>
    </recommendedName>
    <alternativeName>
        <fullName evidence="2">Jasmonate ZIM domain-containing protein</fullName>
    </alternativeName>
</protein>
<dbReference type="GO" id="GO:0009611">
    <property type="term" value="P:response to wounding"/>
    <property type="evidence" value="ECO:0007669"/>
    <property type="project" value="UniProtKB-UniRule"/>
</dbReference>
<dbReference type="Proteomes" id="UP001497480">
    <property type="component" value="Unassembled WGS sequence"/>
</dbReference>
<gene>
    <name evidence="4" type="ORF">LLUT_LOCUS31330</name>
</gene>
<dbReference type="PROSITE" id="PS51320">
    <property type="entry name" value="TIFY"/>
    <property type="match status" value="1"/>
</dbReference>
<accession>A0AAV1Y8X9</accession>
<evidence type="ECO:0000313" key="5">
    <source>
        <dbReference type="Proteomes" id="UP001497480"/>
    </source>
</evidence>
<comment type="function">
    <text evidence="2">Repressor of jasmonate responses.</text>
</comment>
<dbReference type="InterPro" id="IPR018467">
    <property type="entry name" value="CCT_CS"/>
</dbReference>
<dbReference type="SMART" id="SM00979">
    <property type="entry name" value="TIFY"/>
    <property type="match status" value="1"/>
</dbReference>
<comment type="domain">
    <text evidence="2">The jas domain is required for interaction with COI1.</text>
</comment>
<dbReference type="GO" id="GO:0031347">
    <property type="term" value="P:regulation of defense response"/>
    <property type="evidence" value="ECO:0007669"/>
    <property type="project" value="UniProtKB-UniRule"/>
</dbReference>
<comment type="caution">
    <text evidence="4">The sequence shown here is derived from an EMBL/GenBank/DDBJ whole genome shotgun (WGS) entry which is preliminary data.</text>
</comment>
<sequence>MSSSSEISAVSGQKPPEKFTFSQTCSLLSQYLKEKGTFGDLTLGMTCTTETNGSPETSCLSAMDLFPTKENNLTTMDLLSPHIAYNSHSTKEVPTLVNPSAFKSVGKEPKTSQLTIFYGGQVIVYDDFPAEKAEEIMSFARKGISQNQNTSVYAHNQPSMIPSIIPANLIPEHPHHAPPTTPIVCDLPIARKASLHRFLEKRKDRIAAKAPYKTSNAMAAPNKPADESIAWLGLAAKSTL</sequence>
<feature type="domain" description="Tify" evidence="3">
    <location>
        <begin position="107"/>
        <end position="142"/>
    </location>
</feature>
<reference evidence="4 5" key="1">
    <citation type="submission" date="2024-03" db="EMBL/GenBank/DDBJ databases">
        <authorList>
            <person name="Martinez-Hernandez J."/>
        </authorList>
    </citation>
    <scope>NUCLEOTIDE SEQUENCE [LARGE SCALE GENOMIC DNA]</scope>
</reference>
<dbReference type="AlphaFoldDB" id="A0AAV1Y8X9"/>
<keyword evidence="2" id="KW-0539">Nucleus</keyword>
<dbReference type="InterPro" id="IPR010399">
    <property type="entry name" value="Tify_dom"/>
</dbReference>
<dbReference type="Pfam" id="PF06200">
    <property type="entry name" value="tify"/>
    <property type="match status" value="1"/>
</dbReference>
<proteinExistence type="inferred from homology"/>
<keyword evidence="5" id="KW-1185">Reference proteome</keyword>
<dbReference type="Pfam" id="PF09425">
    <property type="entry name" value="Jas_motif"/>
    <property type="match status" value="1"/>
</dbReference>
<comment type="subcellular location">
    <subcellularLocation>
        <location evidence="2">Nucleus</location>
    </subcellularLocation>
</comment>
<dbReference type="EMBL" id="CAXHTB010000022">
    <property type="protein sequence ID" value="CAL0330270.1"/>
    <property type="molecule type" value="Genomic_DNA"/>
</dbReference>
<organism evidence="4 5">
    <name type="scientific">Lupinus luteus</name>
    <name type="common">European yellow lupine</name>
    <dbReference type="NCBI Taxonomy" id="3873"/>
    <lineage>
        <taxon>Eukaryota</taxon>
        <taxon>Viridiplantae</taxon>
        <taxon>Streptophyta</taxon>
        <taxon>Embryophyta</taxon>
        <taxon>Tracheophyta</taxon>
        <taxon>Spermatophyta</taxon>
        <taxon>Magnoliopsida</taxon>
        <taxon>eudicotyledons</taxon>
        <taxon>Gunneridae</taxon>
        <taxon>Pentapetalae</taxon>
        <taxon>rosids</taxon>
        <taxon>fabids</taxon>
        <taxon>Fabales</taxon>
        <taxon>Fabaceae</taxon>
        <taxon>Papilionoideae</taxon>
        <taxon>50 kb inversion clade</taxon>
        <taxon>genistoids sensu lato</taxon>
        <taxon>core genistoids</taxon>
        <taxon>Genisteae</taxon>
        <taxon>Lupinus</taxon>
    </lineage>
</organism>
<dbReference type="GO" id="GO:2000022">
    <property type="term" value="P:regulation of jasmonic acid mediated signaling pathway"/>
    <property type="evidence" value="ECO:0007669"/>
    <property type="project" value="UniProtKB-UniRule"/>
</dbReference>
<evidence type="ECO:0000259" key="3">
    <source>
        <dbReference type="PROSITE" id="PS51320"/>
    </source>
</evidence>
<evidence type="ECO:0000256" key="2">
    <source>
        <dbReference type="RuleBase" id="RU369065"/>
    </source>
</evidence>
<name>A0AAV1Y8X9_LUPLU</name>
<comment type="similarity">
    <text evidence="1 2">Belongs to the TIFY/JAZ family.</text>
</comment>